<dbReference type="OrthoDB" id="198497at2157"/>
<dbReference type="InterPro" id="IPR010998">
    <property type="entry name" value="Integrase_recombinase_N"/>
</dbReference>
<dbReference type="InterPro" id="IPR002104">
    <property type="entry name" value="Integrase_catalytic"/>
</dbReference>
<keyword evidence="3" id="KW-0233">DNA recombination</keyword>
<dbReference type="GO" id="GO:0006310">
    <property type="term" value="P:DNA recombination"/>
    <property type="evidence" value="ECO:0007669"/>
    <property type="project" value="UniProtKB-KW"/>
</dbReference>
<keyword evidence="2 4" id="KW-0238">DNA-binding</keyword>
<proteinExistence type="predicted"/>
<name>A0A1H6FW72_9EURY</name>
<dbReference type="SUPFAM" id="SSF56349">
    <property type="entry name" value="DNA breaking-rejoining enzymes"/>
    <property type="match status" value="1"/>
</dbReference>
<evidence type="ECO:0000256" key="4">
    <source>
        <dbReference type="PROSITE-ProRule" id="PRU01248"/>
    </source>
</evidence>
<dbReference type="Proteomes" id="UP000199112">
    <property type="component" value="Unassembled WGS sequence"/>
</dbReference>
<dbReference type="InterPro" id="IPR044068">
    <property type="entry name" value="CB"/>
</dbReference>
<sequence length="343" mass="39931">MSDRDLSPREARDRFLSRRKAENTDRTLRTYENRLTRFVEFCEERDISRMSDLSGWDLDEFRADRETAEIAPTTLRGSMVALKQLLDYCESVDVVDKDFGDKVNVPTLTRSEESSDQQLAHEDAEALIDFYRTSRRHMGTPEHAILEVAWHVGCRMSGLRALDLRDYNPDDQTLEFRHRAPYTRLKNKEQGERVVGISEHVVSAIDTYLARERVNKRDEKGREPLFCARQGRPSNSTFRAWSYMGTQPCVITQCPHSNRRETCDYTRRNFASKCPSSRALHAVRTGSITWQLLQGLDIETVAKRVNARPETIRRHYYKAGLHEEFEELRADVTLKLDIQDTHE</sequence>
<dbReference type="Gene3D" id="1.10.150.130">
    <property type="match status" value="1"/>
</dbReference>
<gene>
    <name evidence="7" type="ORF">SAMN04487967_1717</name>
</gene>
<evidence type="ECO:0000259" key="6">
    <source>
        <dbReference type="PROSITE" id="PS51900"/>
    </source>
</evidence>
<dbReference type="RefSeq" id="WP_090506655.1">
    <property type="nucleotide sequence ID" value="NZ_FNWL01000002.1"/>
</dbReference>
<feature type="domain" description="Core-binding (CB)" evidence="6">
    <location>
        <begin position="6"/>
        <end position="90"/>
    </location>
</feature>
<feature type="domain" description="Tyr recombinase" evidence="5">
    <location>
        <begin position="114"/>
        <end position="330"/>
    </location>
</feature>
<dbReference type="InterPro" id="IPR011010">
    <property type="entry name" value="DNA_brk_join_enz"/>
</dbReference>
<keyword evidence="1" id="KW-0229">DNA integration</keyword>
<dbReference type="PROSITE" id="PS51898">
    <property type="entry name" value="TYR_RECOMBINASE"/>
    <property type="match status" value="1"/>
</dbReference>
<dbReference type="GO" id="GO:0003677">
    <property type="term" value="F:DNA binding"/>
    <property type="evidence" value="ECO:0007669"/>
    <property type="project" value="UniProtKB-UniRule"/>
</dbReference>
<dbReference type="EMBL" id="FNWL01000002">
    <property type="protein sequence ID" value="SEH14682.1"/>
    <property type="molecule type" value="Genomic_DNA"/>
</dbReference>
<evidence type="ECO:0000259" key="5">
    <source>
        <dbReference type="PROSITE" id="PS51898"/>
    </source>
</evidence>
<protein>
    <submittedName>
        <fullName evidence="7">Phage integrase family protein</fullName>
    </submittedName>
</protein>
<evidence type="ECO:0000313" key="7">
    <source>
        <dbReference type="EMBL" id="SEH14682.1"/>
    </source>
</evidence>
<dbReference type="Pfam" id="PF00589">
    <property type="entry name" value="Phage_integrase"/>
    <property type="match status" value="1"/>
</dbReference>
<evidence type="ECO:0000256" key="3">
    <source>
        <dbReference type="ARBA" id="ARBA00023172"/>
    </source>
</evidence>
<dbReference type="InterPro" id="IPR050090">
    <property type="entry name" value="Tyrosine_recombinase_XerCD"/>
</dbReference>
<dbReference type="InterPro" id="IPR013762">
    <property type="entry name" value="Integrase-like_cat_sf"/>
</dbReference>
<organism evidence="7 8">
    <name type="scientific">Natronorubrum sediminis</name>
    <dbReference type="NCBI Taxonomy" id="640943"/>
    <lineage>
        <taxon>Archaea</taxon>
        <taxon>Methanobacteriati</taxon>
        <taxon>Methanobacteriota</taxon>
        <taxon>Stenosarchaea group</taxon>
        <taxon>Halobacteria</taxon>
        <taxon>Halobacteriales</taxon>
        <taxon>Natrialbaceae</taxon>
        <taxon>Natronorubrum</taxon>
    </lineage>
</organism>
<dbReference type="Gene3D" id="1.10.443.10">
    <property type="entry name" value="Intergrase catalytic core"/>
    <property type="match status" value="1"/>
</dbReference>
<accession>A0A1H6FW72</accession>
<reference evidence="8" key="1">
    <citation type="submission" date="2016-10" db="EMBL/GenBank/DDBJ databases">
        <authorList>
            <person name="Varghese N."/>
            <person name="Submissions S."/>
        </authorList>
    </citation>
    <scope>NUCLEOTIDE SEQUENCE [LARGE SCALE GENOMIC DNA]</scope>
    <source>
        <strain evidence="8">CGMCC 1.8981</strain>
    </source>
</reference>
<evidence type="ECO:0000256" key="2">
    <source>
        <dbReference type="ARBA" id="ARBA00023125"/>
    </source>
</evidence>
<keyword evidence="8" id="KW-1185">Reference proteome</keyword>
<dbReference type="GO" id="GO:0015074">
    <property type="term" value="P:DNA integration"/>
    <property type="evidence" value="ECO:0007669"/>
    <property type="project" value="UniProtKB-KW"/>
</dbReference>
<dbReference type="PROSITE" id="PS51900">
    <property type="entry name" value="CB"/>
    <property type="match status" value="1"/>
</dbReference>
<dbReference type="PANTHER" id="PTHR30349:SF41">
    <property type="entry name" value="INTEGRASE_RECOMBINASE PROTEIN MJ0367-RELATED"/>
    <property type="match status" value="1"/>
</dbReference>
<evidence type="ECO:0000313" key="8">
    <source>
        <dbReference type="Proteomes" id="UP000199112"/>
    </source>
</evidence>
<dbReference type="AlphaFoldDB" id="A0A1H6FW72"/>
<evidence type="ECO:0000256" key="1">
    <source>
        <dbReference type="ARBA" id="ARBA00022908"/>
    </source>
</evidence>
<dbReference type="PANTHER" id="PTHR30349">
    <property type="entry name" value="PHAGE INTEGRASE-RELATED"/>
    <property type="match status" value="1"/>
</dbReference>